<evidence type="ECO:0000313" key="3">
    <source>
        <dbReference type="Proteomes" id="UP001569963"/>
    </source>
</evidence>
<sequence>MLALTLALGGCGGSDDGGTDSGGSAPSSPGASAPSGTSTAKGITGTPTPPAESKVTKKFNDCMTDQGVRLPSPNPSTTPAKKDLEKMKAALKTCMRKLQPPASSNPG</sequence>
<dbReference type="RefSeq" id="WP_371949987.1">
    <property type="nucleotide sequence ID" value="NZ_JAXCEI010000005.1"/>
</dbReference>
<feature type="compositionally biased region" description="Gly residues" evidence="1">
    <location>
        <begin position="9"/>
        <end position="21"/>
    </location>
</feature>
<proteinExistence type="predicted"/>
<protein>
    <recommendedName>
        <fullName evidence="4">Phosphate starvation-inducible protein PsiF</fullName>
    </recommendedName>
</protein>
<feature type="region of interest" description="Disordered" evidence="1">
    <location>
        <begin position="1"/>
        <end position="85"/>
    </location>
</feature>
<reference evidence="2 3" key="1">
    <citation type="submission" date="2023-11" db="EMBL/GenBank/DDBJ databases">
        <title>Actinomadura monticuli sp. nov., isolated from volcanic ash.</title>
        <authorList>
            <person name="Lee S.D."/>
            <person name="Yang H."/>
            <person name="Kim I.S."/>
        </authorList>
    </citation>
    <scope>NUCLEOTIDE SEQUENCE [LARGE SCALE GENOMIC DNA]</scope>
    <source>
        <strain evidence="2 3">DLS-62</strain>
    </source>
</reference>
<keyword evidence="3" id="KW-1185">Reference proteome</keyword>
<dbReference type="Proteomes" id="UP001569963">
    <property type="component" value="Unassembled WGS sequence"/>
</dbReference>
<feature type="compositionally biased region" description="Low complexity" evidence="1">
    <location>
        <begin position="22"/>
        <end position="39"/>
    </location>
</feature>
<organism evidence="2 3">
    <name type="scientific">Actinomadura monticuli</name>
    <dbReference type="NCBI Taxonomy" id="3097367"/>
    <lineage>
        <taxon>Bacteria</taxon>
        <taxon>Bacillati</taxon>
        <taxon>Actinomycetota</taxon>
        <taxon>Actinomycetes</taxon>
        <taxon>Streptosporangiales</taxon>
        <taxon>Thermomonosporaceae</taxon>
        <taxon>Actinomadura</taxon>
    </lineage>
</organism>
<comment type="caution">
    <text evidence="2">The sequence shown here is derived from an EMBL/GenBank/DDBJ whole genome shotgun (WGS) entry which is preliminary data.</text>
</comment>
<gene>
    <name evidence="2" type="ORF">SM611_14210</name>
</gene>
<accession>A0ABV4QBY4</accession>
<evidence type="ECO:0000256" key="1">
    <source>
        <dbReference type="SAM" id="MobiDB-lite"/>
    </source>
</evidence>
<name>A0ABV4QBY4_9ACTN</name>
<evidence type="ECO:0008006" key="4">
    <source>
        <dbReference type="Google" id="ProtNLM"/>
    </source>
</evidence>
<evidence type="ECO:0000313" key="2">
    <source>
        <dbReference type="EMBL" id="MFA1540087.1"/>
    </source>
</evidence>
<dbReference type="EMBL" id="JAXCEI010000005">
    <property type="protein sequence ID" value="MFA1540087.1"/>
    <property type="molecule type" value="Genomic_DNA"/>
</dbReference>